<comment type="subcellular location">
    <subcellularLocation>
        <location evidence="1">Cell membrane</location>
        <topology evidence="1">Multi-pass membrane protein</topology>
    </subcellularLocation>
</comment>
<dbReference type="EMBL" id="RQYT01000042">
    <property type="protein sequence ID" value="RRD48381.1"/>
    <property type="molecule type" value="Genomic_DNA"/>
</dbReference>
<feature type="transmembrane region" description="Helical" evidence="6">
    <location>
        <begin position="242"/>
        <end position="263"/>
    </location>
</feature>
<dbReference type="Proteomes" id="UP000280935">
    <property type="component" value="Unassembled WGS sequence"/>
</dbReference>
<feature type="transmembrane region" description="Helical" evidence="6">
    <location>
        <begin position="36"/>
        <end position="57"/>
    </location>
</feature>
<feature type="transmembrane region" description="Helical" evidence="6">
    <location>
        <begin position="207"/>
        <end position="230"/>
    </location>
</feature>
<gene>
    <name evidence="7" type="ORF">EII35_13115</name>
</gene>
<evidence type="ECO:0000256" key="2">
    <source>
        <dbReference type="ARBA" id="ARBA00022475"/>
    </source>
</evidence>
<dbReference type="GO" id="GO:0005886">
    <property type="term" value="C:plasma membrane"/>
    <property type="evidence" value="ECO:0007669"/>
    <property type="project" value="UniProtKB-SubCell"/>
</dbReference>
<feature type="transmembrane region" description="Helical" evidence="6">
    <location>
        <begin position="133"/>
        <end position="154"/>
    </location>
</feature>
<comment type="caution">
    <text evidence="7">The sequence shown here is derived from an EMBL/GenBank/DDBJ whole genome shotgun (WGS) entry which is preliminary data.</text>
</comment>
<dbReference type="Pfam" id="PF07690">
    <property type="entry name" value="MFS_1"/>
    <property type="match status" value="1"/>
</dbReference>
<keyword evidence="4 6" id="KW-1133">Transmembrane helix</keyword>
<evidence type="ECO:0000256" key="4">
    <source>
        <dbReference type="ARBA" id="ARBA00022989"/>
    </source>
</evidence>
<protein>
    <submittedName>
        <fullName evidence="7">MFS transporter</fullName>
    </submittedName>
</protein>
<dbReference type="Gene3D" id="1.20.1250.20">
    <property type="entry name" value="MFS general substrate transporter like domains"/>
    <property type="match status" value="1"/>
</dbReference>
<keyword evidence="5 6" id="KW-0472">Membrane</keyword>
<keyword evidence="2" id="KW-1003">Cell membrane</keyword>
<feature type="transmembrane region" description="Helical" evidence="6">
    <location>
        <begin position="7"/>
        <end position="30"/>
    </location>
</feature>
<reference evidence="7 8" key="1">
    <citation type="submission" date="2018-11" db="EMBL/GenBank/DDBJ databases">
        <title>Genomes From Bacteria Associated with the Canine Oral Cavity: a Test Case for Automated Genome-Based Taxonomic Assignment.</title>
        <authorList>
            <person name="Coil D.A."/>
            <person name="Jospin G."/>
            <person name="Darling A.E."/>
            <person name="Wallis C."/>
            <person name="Davis I.J."/>
            <person name="Harris S."/>
            <person name="Eisen J.A."/>
            <person name="Holcombe L.J."/>
            <person name="O'Flynn C."/>
        </authorList>
    </citation>
    <scope>NUCLEOTIDE SEQUENCE [LARGE SCALE GENOMIC DNA]</scope>
    <source>
        <strain evidence="7 8">OH2822_COT-296</strain>
    </source>
</reference>
<keyword evidence="3 6" id="KW-0812">Transmembrane</keyword>
<feature type="transmembrane region" description="Helical" evidence="6">
    <location>
        <begin position="93"/>
        <end position="112"/>
    </location>
</feature>
<evidence type="ECO:0000256" key="1">
    <source>
        <dbReference type="ARBA" id="ARBA00004651"/>
    </source>
</evidence>
<dbReference type="SUPFAM" id="SSF103473">
    <property type="entry name" value="MFS general substrate transporter"/>
    <property type="match status" value="1"/>
</dbReference>
<organism evidence="7 8">
    <name type="scientific">Arachnia propionica</name>
    <dbReference type="NCBI Taxonomy" id="1750"/>
    <lineage>
        <taxon>Bacteria</taxon>
        <taxon>Bacillati</taxon>
        <taxon>Actinomycetota</taxon>
        <taxon>Actinomycetes</taxon>
        <taxon>Propionibacteriales</taxon>
        <taxon>Propionibacteriaceae</taxon>
        <taxon>Arachnia</taxon>
    </lineage>
</organism>
<dbReference type="CDD" id="cd06173">
    <property type="entry name" value="MFS_MefA_like"/>
    <property type="match status" value="1"/>
</dbReference>
<dbReference type="PANTHER" id="PTHR23513">
    <property type="entry name" value="INTEGRAL MEMBRANE EFFLUX PROTEIN-RELATED"/>
    <property type="match status" value="1"/>
</dbReference>
<evidence type="ECO:0000256" key="3">
    <source>
        <dbReference type="ARBA" id="ARBA00022692"/>
    </source>
</evidence>
<evidence type="ECO:0000313" key="8">
    <source>
        <dbReference type="Proteomes" id="UP000280935"/>
    </source>
</evidence>
<evidence type="ECO:0000313" key="7">
    <source>
        <dbReference type="EMBL" id="RRD48381.1"/>
    </source>
</evidence>
<feature type="transmembrane region" description="Helical" evidence="6">
    <location>
        <begin position="69"/>
        <end position="87"/>
    </location>
</feature>
<sequence length="354" mass="36757">MSGQVPLFLVSRAVSALAGSMMLLALGVWAKQLTGSNTLAGLCTAVVMAPRLLGFLAGESLDRLPRRTALLGAELTTAGALAVLWLVQRDEQYVPLVIFGLVYGALGVLVYTASPGALKAITPKDEIPRAVSVLQVINGTVLLLGPISGTAVLATLGPRWLVVVTAGLFLIGALLLILVPIPRHDCGDVPGRWAGMRLLWSDPQLRVALVTLVMAYGVIGLVDGSLYALIDALHRPAQFAGVVLATQGIGMVVGAFVVPGLIARHGSLRCLGRSQSQRRADLSRRPCAGTCGPGCHGTCPGCSADGPDHTGPCDDDSGCVARGPRGFSAPVHDRCRRSGRHWGVGASPGRCHAP</sequence>
<dbReference type="InterPro" id="IPR036259">
    <property type="entry name" value="MFS_trans_sf"/>
</dbReference>
<dbReference type="PANTHER" id="PTHR23513:SF11">
    <property type="entry name" value="STAPHYLOFERRIN A TRANSPORTER"/>
    <property type="match status" value="1"/>
</dbReference>
<accession>A0A3P1WQ32</accession>
<evidence type="ECO:0000256" key="6">
    <source>
        <dbReference type="SAM" id="Phobius"/>
    </source>
</evidence>
<dbReference type="RefSeq" id="WP_125228916.1">
    <property type="nucleotide sequence ID" value="NZ_RQYT01000042.1"/>
</dbReference>
<dbReference type="InterPro" id="IPR011701">
    <property type="entry name" value="MFS"/>
</dbReference>
<evidence type="ECO:0000256" key="5">
    <source>
        <dbReference type="ARBA" id="ARBA00023136"/>
    </source>
</evidence>
<proteinExistence type="predicted"/>
<name>A0A3P1WQ32_9ACTN</name>
<dbReference type="GO" id="GO:0022857">
    <property type="term" value="F:transmembrane transporter activity"/>
    <property type="evidence" value="ECO:0007669"/>
    <property type="project" value="InterPro"/>
</dbReference>
<feature type="transmembrane region" description="Helical" evidence="6">
    <location>
        <begin position="160"/>
        <end position="179"/>
    </location>
</feature>
<dbReference type="OrthoDB" id="3460055at2"/>
<dbReference type="AlphaFoldDB" id="A0A3P1WQ32"/>